<feature type="repeat" description="PPR" evidence="3">
    <location>
        <begin position="400"/>
        <end position="434"/>
    </location>
</feature>
<dbReference type="GO" id="GO:0009451">
    <property type="term" value="P:RNA modification"/>
    <property type="evidence" value="ECO:0007669"/>
    <property type="project" value="InterPro"/>
</dbReference>
<dbReference type="InParanoid" id="A0A7N2MW63"/>
<dbReference type="Pfam" id="PF20431">
    <property type="entry name" value="E_motif"/>
    <property type="match status" value="1"/>
</dbReference>
<dbReference type="Gramene" id="QL11p020657:mrna">
    <property type="protein sequence ID" value="QL11p020657:mrna"/>
    <property type="gene ID" value="QL11p020657"/>
</dbReference>
<feature type="domain" description="DYW" evidence="4">
    <location>
        <begin position="718"/>
        <end position="810"/>
    </location>
</feature>
<dbReference type="Pfam" id="PF13041">
    <property type="entry name" value="PPR_2"/>
    <property type="match status" value="1"/>
</dbReference>
<evidence type="ECO:0000313" key="6">
    <source>
        <dbReference type="Proteomes" id="UP000594261"/>
    </source>
</evidence>
<dbReference type="GO" id="GO:0008270">
    <property type="term" value="F:zinc ion binding"/>
    <property type="evidence" value="ECO:0007669"/>
    <property type="project" value="InterPro"/>
</dbReference>
<dbReference type="Pfam" id="PF14432">
    <property type="entry name" value="DYW_deaminase"/>
    <property type="match status" value="1"/>
</dbReference>
<dbReference type="InterPro" id="IPR046848">
    <property type="entry name" value="E_motif"/>
</dbReference>
<dbReference type="AlphaFoldDB" id="A0A7N2MW63"/>
<dbReference type="EMBL" id="LRBV02000011">
    <property type="status" value="NOT_ANNOTATED_CDS"/>
    <property type="molecule type" value="Genomic_DNA"/>
</dbReference>
<evidence type="ECO:0000313" key="5">
    <source>
        <dbReference type="EnsemblPlants" id="QL11p020657:mrna"/>
    </source>
</evidence>
<evidence type="ECO:0000256" key="1">
    <source>
        <dbReference type="ARBA" id="ARBA00006643"/>
    </source>
</evidence>
<dbReference type="NCBIfam" id="TIGR00756">
    <property type="entry name" value="PPR"/>
    <property type="match status" value="5"/>
</dbReference>
<dbReference type="EnsemblPlants" id="QL11p020657:mrna">
    <property type="protein sequence ID" value="QL11p020657:mrna"/>
    <property type="gene ID" value="QL11p020657"/>
</dbReference>
<organism evidence="5 6">
    <name type="scientific">Quercus lobata</name>
    <name type="common">Valley oak</name>
    <dbReference type="NCBI Taxonomy" id="97700"/>
    <lineage>
        <taxon>Eukaryota</taxon>
        <taxon>Viridiplantae</taxon>
        <taxon>Streptophyta</taxon>
        <taxon>Embryophyta</taxon>
        <taxon>Tracheophyta</taxon>
        <taxon>Spermatophyta</taxon>
        <taxon>Magnoliopsida</taxon>
        <taxon>eudicotyledons</taxon>
        <taxon>Gunneridae</taxon>
        <taxon>Pentapetalae</taxon>
        <taxon>rosids</taxon>
        <taxon>fabids</taxon>
        <taxon>Fagales</taxon>
        <taxon>Fagaceae</taxon>
        <taxon>Quercus</taxon>
    </lineage>
</organism>
<keyword evidence="6" id="KW-1185">Reference proteome</keyword>
<protein>
    <recommendedName>
        <fullName evidence="4">DYW domain-containing protein</fullName>
    </recommendedName>
</protein>
<evidence type="ECO:0000259" key="4">
    <source>
        <dbReference type="Pfam" id="PF14432"/>
    </source>
</evidence>
<dbReference type="InterPro" id="IPR011990">
    <property type="entry name" value="TPR-like_helical_dom_sf"/>
</dbReference>
<dbReference type="Pfam" id="PF01535">
    <property type="entry name" value="PPR"/>
    <property type="match status" value="7"/>
</dbReference>
<dbReference type="FunCoup" id="A0A7N2MW63">
    <property type="interactions" value="151"/>
</dbReference>
<name>A0A7N2MW63_QUELO</name>
<keyword evidence="2" id="KW-0677">Repeat</keyword>
<dbReference type="GO" id="GO:0003723">
    <property type="term" value="F:RNA binding"/>
    <property type="evidence" value="ECO:0007669"/>
    <property type="project" value="InterPro"/>
</dbReference>
<reference evidence="5 6" key="1">
    <citation type="journal article" date="2016" name="G3 (Bethesda)">
        <title>First Draft Assembly and Annotation of the Genome of a California Endemic Oak Quercus lobata Nee (Fagaceae).</title>
        <authorList>
            <person name="Sork V.L."/>
            <person name="Fitz-Gibbon S.T."/>
            <person name="Puiu D."/>
            <person name="Crepeau M."/>
            <person name="Gugger P.F."/>
            <person name="Sherman R."/>
            <person name="Stevens K."/>
            <person name="Langley C.H."/>
            <person name="Pellegrini M."/>
            <person name="Salzberg S.L."/>
        </authorList>
    </citation>
    <scope>NUCLEOTIDE SEQUENCE [LARGE SCALE GENOMIC DNA]</scope>
    <source>
        <strain evidence="5 6">cv. SW786</strain>
    </source>
</reference>
<feature type="repeat" description="PPR" evidence="3">
    <location>
        <begin position="237"/>
        <end position="271"/>
    </location>
</feature>
<evidence type="ECO:0000256" key="3">
    <source>
        <dbReference type="PROSITE-ProRule" id="PRU00708"/>
    </source>
</evidence>
<feature type="repeat" description="PPR" evidence="3">
    <location>
        <begin position="338"/>
        <end position="372"/>
    </location>
</feature>
<feature type="repeat" description="PPR" evidence="3">
    <location>
        <begin position="502"/>
        <end position="536"/>
    </location>
</feature>
<dbReference type="PROSITE" id="PS51375">
    <property type="entry name" value="PPR"/>
    <property type="match status" value="4"/>
</dbReference>
<dbReference type="InterPro" id="IPR032867">
    <property type="entry name" value="DYW_dom"/>
</dbReference>
<dbReference type="PANTHER" id="PTHR47926">
    <property type="entry name" value="PENTATRICOPEPTIDE REPEAT-CONTAINING PROTEIN"/>
    <property type="match status" value="1"/>
</dbReference>
<dbReference type="FunFam" id="1.25.40.10:FF:001093">
    <property type="entry name" value="Pentatricopeptide repeat-containing protein At2g34400"/>
    <property type="match status" value="1"/>
</dbReference>
<comment type="similarity">
    <text evidence="1">Belongs to the PPR family. PCMP-H subfamily.</text>
</comment>
<sequence>MIVDFVKFVAPSSNGSASLKCTGKSIVQKLLHPPPPPLSATMVMIWVKNFMTDDAIVIPLEQSHFVKPHIEKSKYKAMDSFGWVREAKATTEVGQKPNYNGNAEDKKEASAPTSVLALASLTTMRSRLRMNEVKLDEIREFIRGYYNSSKIQRRRKFCRSKMKKSTATVSFTEQLCLSLLHKCKTLKTVKQIHAITCKTGLDTDRIVAGKLLLNCAVSISDALDYARRLFHHFPDPDVFMYNTIIRGFAESDNSRNSLVAFVEMRRRACVLDSFSFAFVLKGAANYGCLRGGVQLHCDAMRHGLNTHLFVATTLVSMYAECGCVSSARKVFEEMSEPNVVAWNAVLTACFRCGDVKGSEEMFDRMPIRNLTSWNVMLAGYIKAGELELAKEVFLEMPVKDDVSWSSMIAGFAQNGCFDEAFGFFRKLLWVGMRPNEVSLTGVLSACAQAGAFEFGKILQGFLEKAGFLWMISVNNALMDTYCKCGNVSMARLVFERMPENKSIVSWTTMIAGLAMHGNGEEAIQLFYDMEASGIRPDGVTFISILYACSHAGLIEQGCKYFSKMKDVYGIEPVIEHYGCMVDLYGRAGKLQKAYDFVCQMPISPTAIIWRTLLGACSIHGNVKLGEQVKERLSELEPSDSGDHVLLSNIYAIAGKWKDVATVRRSMTDQKIKKTPGWSMIEVDKIMYTFVAGGKQDKITEEAYEKLREITSKLRIEGGYVPEVGSVLHDIEEEEKEDSVFRHSEKLALAFGMARLCEERVIRIVKNLRVCRDCHAVMKLISRVYRLEILVRDRSRFHSFKDGSCSCRDYWIKPTLGSKNIEKEERTEKEILSKKATMKV</sequence>
<dbReference type="PANTHER" id="PTHR47926:SF411">
    <property type="entry name" value="PENTATRICOPEPTIDE REPEAT-CONTAINING PROTEIN"/>
    <property type="match status" value="1"/>
</dbReference>
<dbReference type="FunFam" id="1.25.40.10:FF:000470">
    <property type="entry name" value="Pentatricopeptide repeat-containing protein At5g66520"/>
    <property type="match status" value="1"/>
</dbReference>
<accession>A0A7N2MW63</accession>
<evidence type="ECO:0000256" key="2">
    <source>
        <dbReference type="ARBA" id="ARBA00022737"/>
    </source>
</evidence>
<reference evidence="5" key="2">
    <citation type="submission" date="2021-01" db="UniProtKB">
        <authorList>
            <consortium name="EnsemblPlants"/>
        </authorList>
    </citation>
    <scope>IDENTIFICATION</scope>
</reference>
<dbReference type="InterPro" id="IPR046960">
    <property type="entry name" value="PPR_At4g14850-like_plant"/>
</dbReference>
<dbReference type="InterPro" id="IPR002885">
    <property type="entry name" value="PPR_rpt"/>
</dbReference>
<dbReference type="Gene3D" id="1.25.40.10">
    <property type="entry name" value="Tetratricopeptide repeat domain"/>
    <property type="match status" value="4"/>
</dbReference>
<proteinExistence type="inferred from homology"/>
<dbReference type="Proteomes" id="UP000594261">
    <property type="component" value="Chromosome 11"/>
</dbReference>
<dbReference type="OMA" id="MYAECGC"/>